<name>A0ABQ8KUV0_9APHY</name>
<evidence type="ECO:0000313" key="3">
    <source>
        <dbReference type="Proteomes" id="UP000814176"/>
    </source>
</evidence>
<gene>
    <name evidence="2" type="ORF">C8Q71DRAFT_853316</name>
</gene>
<feature type="region of interest" description="Disordered" evidence="1">
    <location>
        <begin position="270"/>
        <end position="493"/>
    </location>
</feature>
<evidence type="ECO:0000256" key="1">
    <source>
        <dbReference type="SAM" id="MobiDB-lite"/>
    </source>
</evidence>
<protein>
    <submittedName>
        <fullName evidence="2">Uncharacterized protein</fullName>
    </submittedName>
</protein>
<feature type="compositionally biased region" description="Low complexity" evidence="1">
    <location>
        <begin position="328"/>
        <end position="340"/>
    </location>
</feature>
<organism evidence="2 3">
    <name type="scientific">Rhodofomes roseus</name>
    <dbReference type="NCBI Taxonomy" id="34475"/>
    <lineage>
        <taxon>Eukaryota</taxon>
        <taxon>Fungi</taxon>
        <taxon>Dikarya</taxon>
        <taxon>Basidiomycota</taxon>
        <taxon>Agaricomycotina</taxon>
        <taxon>Agaricomycetes</taxon>
        <taxon>Polyporales</taxon>
        <taxon>Rhodofomes</taxon>
    </lineage>
</organism>
<dbReference type="Proteomes" id="UP000814176">
    <property type="component" value="Unassembled WGS sequence"/>
</dbReference>
<dbReference type="EMBL" id="JADCUA010000002">
    <property type="protein sequence ID" value="KAH9842796.1"/>
    <property type="molecule type" value="Genomic_DNA"/>
</dbReference>
<feature type="compositionally biased region" description="Basic and acidic residues" evidence="1">
    <location>
        <begin position="444"/>
        <end position="453"/>
    </location>
</feature>
<feature type="compositionally biased region" description="Low complexity" evidence="1">
    <location>
        <begin position="134"/>
        <end position="151"/>
    </location>
</feature>
<feature type="compositionally biased region" description="Basic and acidic residues" evidence="1">
    <location>
        <begin position="317"/>
        <end position="327"/>
    </location>
</feature>
<reference evidence="2 3" key="1">
    <citation type="journal article" date="2021" name="Environ. Microbiol.">
        <title>Gene family expansions and transcriptome signatures uncover fungal adaptations to wood decay.</title>
        <authorList>
            <person name="Hage H."/>
            <person name="Miyauchi S."/>
            <person name="Viragh M."/>
            <person name="Drula E."/>
            <person name="Min B."/>
            <person name="Chaduli D."/>
            <person name="Navarro D."/>
            <person name="Favel A."/>
            <person name="Norest M."/>
            <person name="Lesage-Meessen L."/>
            <person name="Balint B."/>
            <person name="Merenyi Z."/>
            <person name="de Eugenio L."/>
            <person name="Morin E."/>
            <person name="Martinez A.T."/>
            <person name="Baldrian P."/>
            <person name="Stursova M."/>
            <person name="Martinez M.J."/>
            <person name="Novotny C."/>
            <person name="Magnuson J.K."/>
            <person name="Spatafora J.W."/>
            <person name="Maurice S."/>
            <person name="Pangilinan J."/>
            <person name="Andreopoulos W."/>
            <person name="LaButti K."/>
            <person name="Hundley H."/>
            <person name="Na H."/>
            <person name="Kuo A."/>
            <person name="Barry K."/>
            <person name="Lipzen A."/>
            <person name="Henrissat B."/>
            <person name="Riley R."/>
            <person name="Ahrendt S."/>
            <person name="Nagy L.G."/>
            <person name="Grigoriev I.V."/>
            <person name="Martin F."/>
            <person name="Rosso M.N."/>
        </authorList>
    </citation>
    <scope>NUCLEOTIDE SEQUENCE [LARGE SCALE GENOMIC DNA]</scope>
    <source>
        <strain evidence="2 3">CIRM-BRFM 1785</strain>
    </source>
</reference>
<feature type="region of interest" description="Disordered" evidence="1">
    <location>
        <begin position="218"/>
        <end position="239"/>
    </location>
</feature>
<feature type="compositionally biased region" description="Polar residues" evidence="1">
    <location>
        <begin position="169"/>
        <end position="178"/>
    </location>
</feature>
<comment type="caution">
    <text evidence="2">The sequence shown here is derived from an EMBL/GenBank/DDBJ whole genome shotgun (WGS) entry which is preliminary data.</text>
</comment>
<evidence type="ECO:0000313" key="2">
    <source>
        <dbReference type="EMBL" id="KAH9842796.1"/>
    </source>
</evidence>
<feature type="compositionally biased region" description="Polar residues" evidence="1">
    <location>
        <begin position="218"/>
        <end position="235"/>
    </location>
</feature>
<proteinExistence type="predicted"/>
<feature type="region of interest" description="Disordered" evidence="1">
    <location>
        <begin position="1"/>
        <end position="197"/>
    </location>
</feature>
<feature type="compositionally biased region" description="Basic and acidic residues" evidence="1">
    <location>
        <begin position="349"/>
        <end position="358"/>
    </location>
</feature>
<sequence>MALPSRPNARVGLPANPRSRSLARRPTASVDVRFSREDMSREYVPSRPAPTPPPTSQMRPTRSMTDIRSGAPRSRSLDRSRVARPTETPPPLPAAPSAWQAREVEVSQKGGDGPLGSLRRYVSQRKRTDGTITSWGSASSESSASGNSLRSYASYASSQTSLADDDMKTTSPTSQVGTPGSVPGSPERSPSSLGSSLWTRVATAAESLKVNVGKAISATVTTENGESTPDGQESGLSKALKAYHVDKSNGDAKELPDWLFEGRDREIVNRLRGPSLDQQPPTAPFAARDDAASPIPRSAATSPIPERGRSRNPGAGLRDRSLPRRDGSVSGSLQDSVSSVHATVPSRDNMNRLKDLRLAKRNARVRFEGHDDEEPVPPRAPSRTGSARPVPPSAYKDVPLPEVAPLRIRPREPSQERGIPAVPTPQPRGASLQRRPTGLPTRAPSREGRRSAEESVQGNPTPLVRRPTGLPLRAPSREGRRIGLPGSVRPQRV</sequence>
<dbReference type="RefSeq" id="XP_047783843.1">
    <property type="nucleotide sequence ID" value="XM_047926930.1"/>
</dbReference>
<keyword evidence="3" id="KW-1185">Reference proteome</keyword>
<dbReference type="GeneID" id="72007662"/>
<feature type="compositionally biased region" description="Low complexity" evidence="1">
    <location>
        <begin position="183"/>
        <end position="197"/>
    </location>
</feature>
<accession>A0ABQ8KUV0</accession>